<keyword evidence="3" id="KW-1185">Reference proteome</keyword>
<feature type="region of interest" description="Disordered" evidence="1">
    <location>
        <begin position="71"/>
        <end position="134"/>
    </location>
</feature>
<organism evidence="2 3">
    <name type="scientific">Musa troglodytarum</name>
    <name type="common">fe'i banana</name>
    <dbReference type="NCBI Taxonomy" id="320322"/>
    <lineage>
        <taxon>Eukaryota</taxon>
        <taxon>Viridiplantae</taxon>
        <taxon>Streptophyta</taxon>
        <taxon>Embryophyta</taxon>
        <taxon>Tracheophyta</taxon>
        <taxon>Spermatophyta</taxon>
        <taxon>Magnoliopsida</taxon>
        <taxon>Liliopsida</taxon>
        <taxon>Zingiberales</taxon>
        <taxon>Musaceae</taxon>
        <taxon>Musa</taxon>
    </lineage>
</organism>
<dbReference type="Proteomes" id="UP001055439">
    <property type="component" value="Chromosome 6"/>
</dbReference>
<dbReference type="EMBL" id="CP097508">
    <property type="protein sequence ID" value="URE11174.1"/>
    <property type="molecule type" value="Genomic_DNA"/>
</dbReference>
<protein>
    <submittedName>
        <fullName evidence="2">Uncharacterized protein</fullName>
    </submittedName>
</protein>
<evidence type="ECO:0000313" key="2">
    <source>
        <dbReference type="EMBL" id="URE11174.1"/>
    </source>
</evidence>
<gene>
    <name evidence="2" type="ORF">MUK42_03659</name>
</gene>
<evidence type="ECO:0000256" key="1">
    <source>
        <dbReference type="SAM" id="MobiDB-lite"/>
    </source>
</evidence>
<proteinExistence type="predicted"/>
<feature type="compositionally biased region" description="Basic residues" evidence="1">
    <location>
        <begin position="72"/>
        <end position="82"/>
    </location>
</feature>
<name>A0A9E7G9Q9_9LILI</name>
<sequence>MFQLSRSICGSSINRDARLMCNASIKSYEPETTRLEPWSSPTLHGRLELVKTMIHMVMGCRTMRLPKSFLPRPRRSIARRRASCATPSASSPSPLPRSPPPTASPSTRSSAPLGPPSPPFVPGGPEPHVPAPKDMWEADREMVFCLLWV</sequence>
<evidence type="ECO:0000313" key="3">
    <source>
        <dbReference type="Proteomes" id="UP001055439"/>
    </source>
</evidence>
<feature type="compositionally biased region" description="Low complexity" evidence="1">
    <location>
        <begin position="83"/>
        <end position="92"/>
    </location>
</feature>
<feature type="compositionally biased region" description="Pro residues" evidence="1">
    <location>
        <begin position="113"/>
        <end position="130"/>
    </location>
</feature>
<accession>A0A9E7G9Q9</accession>
<dbReference type="AlphaFoldDB" id="A0A9E7G9Q9"/>
<feature type="compositionally biased region" description="Pro residues" evidence="1">
    <location>
        <begin position="93"/>
        <end position="103"/>
    </location>
</feature>
<reference evidence="2" key="1">
    <citation type="submission" date="2022-05" db="EMBL/GenBank/DDBJ databases">
        <title>The Musa troglodytarum L. genome provides insights into the mechanism of non-climacteric behaviour and enrichment of carotenoids.</title>
        <authorList>
            <person name="Wang J."/>
        </authorList>
    </citation>
    <scope>NUCLEOTIDE SEQUENCE</scope>
    <source>
        <tissue evidence="2">Leaf</tissue>
    </source>
</reference>